<feature type="region of interest" description="Disordered" evidence="12">
    <location>
        <begin position="226"/>
        <end position="269"/>
    </location>
</feature>
<evidence type="ECO:0000256" key="10">
    <source>
        <dbReference type="ARBA" id="ARBA00022989"/>
    </source>
</evidence>
<feature type="transmembrane region" description="Helical" evidence="13">
    <location>
        <begin position="779"/>
        <end position="806"/>
    </location>
</feature>
<keyword evidence="6" id="KW-0645">Protease</keyword>
<keyword evidence="9" id="KW-0809">Transit peptide</keyword>
<feature type="transmembrane region" description="Helical" evidence="13">
    <location>
        <begin position="547"/>
        <end position="569"/>
    </location>
</feature>
<dbReference type="GO" id="GO:0016020">
    <property type="term" value="C:membrane"/>
    <property type="evidence" value="ECO:0007669"/>
    <property type="project" value="UniProtKB-SubCell"/>
</dbReference>
<dbReference type="GO" id="GO:0009507">
    <property type="term" value="C:chloroplast"/>
    <property type="evidence" value="ECO:0007669"/>
    <property type="project" value="UniProtKB-SubCell"/>
</dbReference>
<dbReference type="AlphaFoldDB" id="A0A7S3P6Y7"/>
<evidence type="ECO:0000256" key="2">
    <source>
        <dbReference type="ARBA" id="ARBA00004229"/>
    </source>
</evidence>
<keyword evidence="4" id="KW-0150">Chloroplast</keyword>
<evidence type="ECO:0000256" key="4">
    <source>
        <dbReference type="ARBA" id="ARBA00022528"/>
    </source>
</evidence>
<evidence type="ECO:0000256" key="5">
    <source>
        <dbReference type="ARBA" id="ARBA00022640"/>
    </source>
</evidence>
<evidence type="ECO:0000256" key="3">
    <source>
        <dbReference type="ARBA" id="ARBA00007931"/>
    </source>
</evidence>
<evidence type="ECO:0000256" key="9">
    <source>
        <dbReference type="ARBA" id="ARBA00022946"/>
    </source>
</evidence>
<dbReference type="InterPro" id="IPR008915">
    <property type="entry name" value="Peptidase_M50"/>
</dbReference>
<sequence>MKRQSPPIVSGVSRCSVAVLVVVLAAAAVIRPTDGFQSLPRPTSLARLKQQQQQQQHWQHSSLTPRYLFGRDNNNEEKRDESERTASEEGNKEGGVLPFFSRLMRKEEKAAGTENPVVTTVADEETPTPTPLQTTAVMEKPAPKPSKLEDLSPMEQAKALRAQAEKARLEAERMDAQLTLEKISRLERELAHAKKTSLTNNLTAKVEVENLMRDLEVLQAKMRGETVQPKPVATTKISASSSSAKSTSSATAKTPKEESTPKGDYFSRLPDFKEPLDENVYQGVLDEVTNSPDFMKKAMAAQVGVEYDDLETLNVTEVALRLDKMSRFDFSFGGFQRPSFTKEQIDEMEEELARSNSWANGMAVDPRLKELSAGNKTEWALLALEYQYFMQKYAVGEEELAGFVQEDEFFDELISQFNISAVDGTIDQFYPKCTRKEGMEPTEAQVKQLMTEVLPKAKFTTTAKPEKVAGGFVVRGNSRYDNGDELIEAIDKHLAKTSLSDKMTVLYTRDFTVFVEDGLDDGIPDLATLDPILYVVGPDIVREPRRVWLSLTSGLGLATCWYLSLYPFLLNPGIASRVDEELALVDAGMTPDLSWLTDLSVPLFVTFVGIQIAHEIGHRLAAAAYGIKPTFPTFVPSIITGVTTTVTTFKEPPKNLQAMFDFSVAGPLVGMVASIAAIVVGAQLSMTSDLSMLPNMPLEILRQSSLGGGILDAIMGNGVLSVPDGALGTRAVATMTIPLHPVAVAGFIGLIVNALNVLPIGTTDGGRMAQNLFGRGAKLLVGNIFLLATLVIGIGGSDLFLFYFAFCIAFQTGNEIPARNEVDDVDISRIFIAIASYLLAALALIPLQ</sequence>
<feature type="compositionally biased region" description="Basic and acidic residues" evidence="12">
    <location>
        <begin position="73"/>
        <end position="92"/>
    </location>
</feature>
<proteinExistence type="inferred from homology"/>
<feature type="transmembrane region" description="Helical" evidence="13">
    <location>
        <begin position="826"/>
        <end position="847"/>
    </location>
</feature>
<evidence type="ECO:0000259" key="14">
    <source>
        <dbReference type="Pfam" id="PF02163"/>
    </source>
</evidence>
<keyword evidence="7 13" id="KW-0812">Transmembrane</keyword>
<evidence type="ECO:0000313" key="15">
    <source>
        <dbReference type="EMBL" id="CAE0409365.1"/>
    </source>
</evidence>
<keyword evidence="11 13" id="KW-0472">Membrane</keyword>
<evidence type="ECO:0000256" key="11">
    <source>
        <dbReference type="ARBA" id="ARBA00023136"/>
    </source>
</evidence>
<dbReference type="Pfam" id="PF02163">
    <property type="entry name" value="Peptidase_M50"/>
    <property type="match status" value="1"/>
</dbReference>
<accession>A0A7S3P6Y7</accession>
<evidence type="ECO:0000256" key="1">
    <source>
        <dbReference type="ARBA" id="ARBA00004141"/>
    </source>
</evidence>
<evidence type="ECO:0000256" key="6">
    <source>
        <dbReference type="ARBA" id="ARBA00022670"/>
    </source>
</evidence>
<feature type="domain" description="Peptidase M50" evidence="14">
    <location>
        <begin position="604"/>
        <end position="775"/>
    </location>
</feature>
<keyword evidence="10 13" id="KW-1133">Transmembrane helix</keyword>
<dbReference type="GO" id="GO:0008233">
    <property type="term" value="F:peptidase activity"/>
    <property type="evidence" value="ECO:0007669"/>
    <property type="project" value="UniProtKB-KW"/>
</dbReference>
<keyword evidence="5" id="KW-0934">Plastid</keyword>
<feature type="transmembrane region" description="Helical" evidence="13">
    <location>
        <begin position="664"/>
        <end position="686"/>
    </location>
</feature>
<name>A0A7S3P6Y7_9STRA</name>
<keyword evidence="8" id="KW-0378">Hydrolase</keyword>
<dbReference type="EMBL" id="HBIM01008283">
    <property type="protein sequence ID" value="CAE0409365.1"/>
    <property type="molecule type" value="Transcribed_RNA"/>
</dbReference>
<protein>
    <recommendedName>
        <fullName evidence="14">Peptidase M50 domain-containing protein</fullName>
    </recommendedName>
</protein>
<evidence type="ECO:0000256" key="8">
    <source>
        <dbReference type="ARBA" id="ARBA00022801"/>
    </source>
</evidence>
<dbReference type="PANTHER" id="PTHR31412">
    <property type="entry name" value="ZINC METALLOPROTEASE EGY1"/>
    <property type="match status" value="1"/>
</dbReference>
<feature type="transmembrane region" description="Helical" evidence="13">
    <location>
        <begin position="737"/>
        <end position="758"/>
    </location>
</feature>
<comment type="similarity">
    <text evidence="3">Belongs to the peptidase M50B family.</text>
</comment>
<evidence type="ECO:0000256" key="13">
    <source>
        <dbReference type="SAM" id="Phobius"/>
    </source>
</evidence>
<gene>
    <name evidence="15" type="ORF">ACOF00016_LOCUS7028</name>
</gene>
<reference evidence="15" key="1">
    <citation type="submission" date="2021-01" db="EMBL/GenBank/DDBJ databases">
        <authorList>
            <person name="Corre E."/>
            <person name="Pelletier E."/>
            <person name="Niang G."/>
            <person name="Scheremetjew M."/>
            <person name="Finn R."/>
            <person name="Kale V."/>
            <person name="Holt S."/>
            <person name="Cochrane G."/>
            <person name="Meng A."/>
            <person name="Brown T."/>
            <person name="Cohen L."/>
        </authorList>
    </citation>
    <scope>NUCLEOTIDE SEQUENCE</scope>
    <source>
        <strain evidence="15">CCMP127</strain>
    </source>
</reference>
<feature type="compositionally biased region" description="Low complexity" evidence="12">
    <location>
        <begin position="233"/>
        <end position="253"/>
    </location>
</feature>
<dbReference type="GO" id="GO:0006508">
    <property type="term" value="P:proteolysis"/>
    <property type="evidence" value="ECO:0007669"/>
    <property type="project" value="UniProtKB-KW"/>
</dbReference>
<dbReference type="PANTHER" id="PTHR31412:SF0">
    <property type="entry name" value="ZINC METALLOPROTEASE EGY1, CHLOROPLASTIC-RELATED"/>
    <property type="match status" value="1"/>
</dbReference>
<evidence type="ECO:0000256" key="12">
    <source>
        <dbReference type="SAM" id="MobiDB-lite"/>
    </source>
</evidence>
<comment type="subcellular location">
    <subcellularLocation>
        <location evidence="1">Membrane</location>
        <topology evidence="1">Multi-pass membrane protein</topology>
    </subcellularLocation>
    <subcellularLocation>
        <location evidence="2">Plastid</location>
        <location evidence="2">Chloroplast</location>
    </subcellularLocation>
</comment>
<organism evidence="15">
    <name type="scientific">Amphora coffeiformis</name>
    <dbReference type="NCBI Taxonomy" id="265554"/>
    <lineage>
        <taxon>Eukaryota</taxon>
        <taxon>Sar</taxon>
        <taxon>Stramenopiles</taxon>
        <taxon>Ochrophyta</taxon>
        <taxon>Bacillariophyta</taxon>
        <taxon>Bacillariophyceae</taxon>
        <taxon>Bacillariophycidae</taxon>
        <taxon>Thalassiophysales</taxon>
        <taxon>Catenulaceae</taxon>
        <taxon>Amphora</taxon>
    </lineage>
</organism>
<dbReference type="InterPro" id="IPR044838">
    <property type="entry name" value="EGY1-like"/>
</dbReference>
<dbReference type="CDD" id="cd06160">
    <property type="entry name" value="S2P-M50_like_2"/>
    <property type="match status" value="1"/>
</dbReference>
<evidence type="ECO:0000256" key="7">
    <source>
        <dbReference type="ARBA" id="ARBA00022692"/>
    </source>
</evidence>
<feature type="region of interest" description="Disordered" evidence="12">
    <location>
        <begin position="48"/>
        <end position="99"/>
    </location>
</feature>